<dbReference type="EMBL" id="QKWP01000235">
    <property type="protein sequence ID" value="RIB24009.1"/>
    <property type="molecule type" value="Genomic_DNA"/>
</dbReference>
<organism evidence="2 3">
    <name type="scientific">Gigaspora rosea</name>
    <dbReference type="NCBI Taxonomy" id="44941"/>
    <lineage>
        <taxon>Eukaryota</taxon>
        <taxon>Fungi</taxon>
        <taxon>Fungi incertae sedis</taxon>
        <taxon>Mucoromycota</taxon>
        <taxon>Glomeromycotina</taxon>
        <taxon>Glomeromycetes</taxon>
        <taxon>Diversisporales</taxon>
        <taxon>Gigasporaceae</taxon>
        <taxon>Gigaspora</taxon>
    </lineage>
</organism>
<keyword evidence="3" id="KW-1185">Reference proteome</keyword>
<dbReference type="AlphaFoldDB" id="A0A397VSL5"/>
<evidence type="ECO:0000313" key="3">
    <source>
        <dbReference type="Proteomes" id="UP000266673"/>
    </source>
</evidence>
<sequence length="120" mass="14062">MKFITVLVVITLSVYLINALPANLIKDQETTIVPHEHEFVEHKKLEKRAQDGFATCMMEKSMTSWKDLTSRSKISHKDLTSRSKISTYARRQKVYSYVFYKLINQLGEKKNHLNMRVDLD</sequence>
<feature type="signal peptide" evidence="1">
    <location>
        <begin position="1"/>
        <end position="19"/>
    </location>
</feature>
<feature type="chain" id="PRO_5017303293" evidence="1">
    <location>
        <begin position="20"/>
        <end position="120"/>
    </location>
</feature>
<accession>A0A397VSL5</accession>
<evidence type="ECO:0000313" key="2">
    <source>
        <dbReference type="EMBL" id="RIB24009.1"/>
    </source>
</evidence>
<evidence type="ECO:0000256" key="1">
    <source>
        <dbReference type="SAM" id="SignalP"/>
    </source>
</evidence>
<proteinExistence type="predicted"/>
<keyword evidence="1" id="KW-0732">Signal</keyword>
<protein>
    <submittedName>
        <fullName evidence="2">Uncharacterized protein</fullName>
    </submittedName>
</protein>
<dbReference type="Proteomes" id="UP000266673">
    <property type="component" value="Unassembled WGS sequence"/>
</dbReference>
<reference evidence="2 3" key="1">
    <citation type="submission" date="2018-06" db="EMBL/GenBank/DDBJ databases">
        <title>Comparative genomics reveals the genomic features of Rhizophagus irregularis, R. cerebriforme, R. diaphanum and Gigaspora rosea, and their symbiotic lifestyle signature.</title>
        <authorList>
            <person name="Morin E."/>
            <person name="San Clemente H."/>
            <person name="Chen E.C.H."/>
            <person name="De La Providencia I."/>
            <person name="Hainaut M."/>
            <person name="Kuo A."/>
            <person name="Kohler A."/>
            <person name="Murat C."/>
            <person name="Tang N."/>
            <person name="Roy S."/>
            <person name="Loubradou J."/>
            <person name="Henrissat B."/>
            <person name="Grigoriev I.V."/>
            <person name="Corradi N."/>
            <person name="Roux C."/>
            <person name="Martin F.M."/>
        </authorList>
    </citation>
    <scope>NUCLEOTIDE SEQUENCE [LARGE SCALE GENOMIC DNA]</scope>
    <source>
        <strain evidence="2 3">DAOM 194757</strain>
    </source>
</reference>
<gene>
    <name evidence="2" type="ORF">C2G38_2032252</name>
</gene>
<comment type="caution">
    <text evidence="2">The sequence shown here is derived from an EMBL/GenBank/DDBJ whole genome shotgun (WGS) entry which is preliminary data.</text>
</comment>
<name>A0A397VSL5_9GLOM</name>